<feature type="compositionally biased region" description="Polar residues" evidence="2">
    <location>
        <begin position="152"/>
        <end position="169"/>
    </location>
</feature>
<dbReference type="Proteomes" id="UP000298138">
    <property type="component" value="Unassembled WGS sequence"/>
</dbReference>
<feature type="compositionally biased region" description="Polar residues" evidence="2">
    <location>
        <begin position="368"/>
        <end position="391"/>
    </location>
</feature>
<evidence type="ECO:0000313" key="4">
    <source>
        <dbReference type="Proteomes" id="UP000298138"/>
    </source>
</evidence>
<keyword evidence="4" id="KW-1185">Reference proteome</keyword>
<proteinExistence type="predicted"/>
<name>A0A4V3SID1_9PEZI</name>
<dbReference type="EMBL" id="ML220130">
    <property type="protein sequence ID" value="TGZ79605.1"/>
    <property type="molecule type" value="Genomic_DNA"/>
</dbReference>
<evidence type="ECO:0000256" key="2">
    <source>
        <dbReference type="SAM" id="MobiDB-lite"/>
    </source>
</evidence>
<reference evidence="3 4" key="1">
    <citation type="submission" date="2019-04" db="EMBL/GenBank/DDBJ databases">
        <title>Comparative genomics and transcriptomics to analyze fruiting body development in filamentous ascomycetes.</title>
        <authorList>
            <consortium name="DOE Joint Genome Institute"/>
            <person name="Lutkenhaus R."/>
            <person name="Traeger S."/>
            <person name="Breuer J."/>
            <person name="Kuo A."/>
            <person name="Lipzen A."/>
            <person name="Pangilinan J."/>
            <person name="Dilworth D."/>
            <person name="Sandor L."/>
            <person name="Poggeler S."/>
            <person name="Barry K."/>
            <person name="Grigoriev I.V."/>
            <person name="Nowrousian M."/>
        </authorList>
    </citation>
    <scope>NUCLEOTIDE SEQUENCE [LARGE SCALE GENOMIC DNA]</scope>
    <source>
        <strain evidence="3 4">CBS 389.68</strain>
    </source>
</reference>
<feature type="coiled-coil region" evidence="1">
    <location>
        <begin position="210"/>
        <end position="237"/>
    </location>
</feature>
<evidence type="ECO:0000313" key="3">
    <source>
        <dbReference type="EMBL" id="TGZ79605.1"/>
    </source>
</evidence>
<sequence length="407" mass="46325">MSQARKPSGASAKSSQNTGANESNRICRREEQLQSLSKLIHSPLKSKIVPLPVGSISLPHDNYNTDKNPSGRCQDCSKKYTIPTNAGSSSSAAESSIESMTAKLHAIFADLEAILKQHGTTLQQIELLQLHSPSSTVDDNPPLTPPPDSSEKSYSYPESGSDPKGNSTRPDTDLKIDTSTNTSPGVHPLVSSVDNVKIFTSCVLNLFQALQKKVSEIDRYTKELDKEKSRLEREKMSFDRIQTAERNRLQLARQRKSILVNHNTVKHVKTVTWRDPEATIMVFEPYSSVPHWPHIKEVQLRMWKSRLDEANMFWNAETMYYHEKVEELREEKRKVTTSRFRRFKDSQNSDRKQAGKNKRAVLRRVRTESTTPEQGSRNKGRRNSSWEGNSSQDRRGIKEFLGFRKNK</sequence>
<feature type="region of interest" description="Disordered" evidence="2">
    <location>
        <begin position="339"/>
        <end position="407"/>
    </location>
</feature>
<feature type="region of interest" description="Disordered" evidence="2">
    <location>
        <begin position="133"/>
        <end position="187"/>
    </location>
</feature>
<dbReference type="AlphaFoldDB" id="A0A4V3SID1"/>
<protein>
    <submittedName>
        <fullName evidence="3">Uncharacterized protein</fullName>
    </submittedName>
</protein>
<accession>A0A4V3SID1</accession>
<dbReference type="InParanoid" id="A0A4V3SID1"/>
<feature type="region of interest" description="Disordered" evidence="2">
    <location>
        <begin position="1"/>
        <end position="28"/>
    </location>
</feature>
<feature type="compositionally biased region" description="Basic residues" evidence="2">
    <location>
        <begin position="354"/>
        <end position="364"/>
    </location>
</feature>
<organism evidence="3 4">
    <name type="scientific">Ascodesmis nigricans</name>
    <dbReference type="NCBI Taxonomy" id="341454"/>
    <lineage>
        <taxon>Eukaryota</taxon>
        <taxon>Fungi</taxon>
        <taxon>Dikarya</taxon>
        <taxon>Ascomycota</taxon>
        <taxon>Pezizomycotina</taxon>
        <taxon>Pezizomycetes</taxon>
        <taxon>Pezizales</taxon>
        <taxon>Ascodesmidaceae</taxon>
        <taxon>Ascodesmis</taxon>
    </lineage>
</organism>
<gene>
    <name evidence="3" type="ORF">EX30DRAFT_365137</name>
</gene>
<feature type="compositionally biased region" description="Polar residues" evidence="2">
    <location>
        <begin position="1"/>
        <end position="24"/>
    </location>
</feature>
<keyword evidence="1" id="KW-0175">Coiled coil</keyword>
<feature type="compositionally biased region" description="Basic and acidic residues" evidence="2">
    <location>
        <begin position="392"/>
        <end position="407"/>
    </location>
</feature>
<evidence type="ECO:0000256" key="1">
    <source>
        <dbReference type="SAM" id="Coils"/>
    </source>
</evidence>
<feature type="compositionally biased region" description="Basic and acidic residues" evidence="2">
    <location>
        <begin position="343"/>
        <end position="353"/>
    </location>
</feature>